<comment type="caution">
    <text evidence="3">The sequence shown here is derived from an EMBL/GenBank/DDBJ whole genome shotgun (WGS) entry which is preliminary data.</text>
</comment>
<dbReference type="Proteomes" id="UP000319160">
    <property type="component" value="Unassembled WGS sequence"/>
</dbReference>
<feature type="domain" description="Gfd2/YDR514C-like C-terminal" evidence="2">
    <location>
        <begin position="295"/>
        <end position="474"/>
    </location>
</feature>
<dbReference type="SUPFAM" id="SSF53098">
    <property type="entry name" value="Ribonuclease H-like"/>
    <property type="match status" value="1"/>
</dbReference>
<reference evidence="4" key="1">
    <citation type="submission" date="2019-06" db="EMBL/GenBank/DDBJ databases">
        <title>Draft genome sequence of the griseofulvin-producing fungus Xylaria cubensis strain G536.</title>
        <authorList>
            <person name="Mead M.E."/>
            <person name="Raja H.A."/>
            <person name="Steenwyk J.L."/>
            <person name="Knowles S.L."/>
            <person name="Oberlies N.H."/>
            <person name="Rokas A."/>
        </authorList>
    </citation>
    <scope>NUCLEOTIDE SEQUENCE [LARGE SCALE GENOMIC DNA]</scope>
    <source>
        <strain evidence="4">G536</strain>
    </source>
</reference>
<dbReference type="GO" id="GO:0003676">
    <property type="term" value="F:nucleic acid binding"/>
    <property type="evidence" value="ECO:0007669"/>
    <property type="project" value="InterPro"/>
</dbReference>
<dbReference type="InterPro" id="IPR012337">
    <property type="entry name" value="RNaseH-like_sf"/>
</dbReference>
<feature type="compositionally biased region" description="Basic and acidic residues" evidence="1">
    <location>
        <begin position="515"/>
        <end position="526"/>
    </location>
</feature>
<evidence type="ECO:0000256" key="1">
    <source>
        <dbReference type="SAM" id="MobiDB-lite"/>
    </source>
</evidence>
<dbReference type="STRING" id="2512241.A0A553I2T9"/>
<accession>A0A553I2T9</accession>
<dbReference type="EMBL" id="VFLP01000022">
    <property type="protein sequence ID" value="TRX94514.1"/>
    <property type="molecule type" value="Genomic_DNA"/>
</dbReference>
<protein>
    <recommendedName>
        <fullName evidence="2">Gfd2/YDR514C-like C-terminal domain-containing protein</fullName>
    </recommendedName>
</protein>
<dbReference type="Pfam" id="PF21762">
    <property type="entry name" value="DEDDh_C"/>
    <property type="match status" value="1"/>
</dbReference>
<dbReference type="InterPro" id="IPR036397">
    <property type="entry name" value="RNaseH_sf"/>
</dbReference>
<gene>
    <name evidence="3" type="ORF">FHL15_004669</name>
</gene>
<evidence type="ECO:0000313" key="4">
    <source>
        <dbReference type="Proteomes" id="UP000319160"/>
    </source>
</evidence>
<dbReference type="PANTHER" id="PTHR28083">
    <property type="entry name" value="GOOD FOR FULL DBP5 ACTIVITY PROTEIN 2"/>
    <property type="match status" value="1"/>
</dbReference>
<name>A0A553I2T9_9PEZI</name>
<feature type="region of interest" description="Disordered" evidence="1">
    <location>
        <begin position="489"/>
        <end position="532"/>
    </location>
</feature>
<proteinExistence type="predicted"/>
<dbReference type="Gene3D" id="3.30.420.10">
    <property type="entry name" value="Ribonuclease H-like superfamily/Ribonuclease H"/>
    <property type="match status" value="1"/>
</dbReference>
<dbReference type="GO" id="GO:0005634">
    <property type="term" value="C:nucleus"/>
    <property type="evidence" value="ECO:0007669"/>
    <property type="project" value="TreeGrafter"/>
</dbReference>
<keyword evidence="4" id="KW-1185">Reference proteome</keyword>
<dbReference type="AlphaFoldDB" id="A0A553I2T9"/>
<evidence type="ECO:0000259" key="2">
    <source>
        <dbReference type="Pfam" id="PF21762"/>
    </source>
</evidence>
<dbReference type="OrthoDB" id="5953249at2759"/>
<sequence length="532" mass="59941">MASNSRPYWDCENSDNDINISMASKAGSLIQPLASLSMSAQERSTKTQPTVSPITFPSVSNPFAPLTLAFGDVSEKGSVFVPFKLVQGYPRMYVGKTNQGPAIEYFKETLFKSRVWDFFCLSDPTQKRHPLLLVPTVQFEKYLHIANHELDMQLAIPRGGAGQRFALTFGNFDTPRPRFLGRVNSAGALEALKGRTNELPADGLRHLTPACYRTYVDEIDKIYDSIKARDKKRKEELTRQKRMQRQKDSGRMLKRVQKYLGLRRATSHVSNNSSAVTSWDVSKIVPFKARESVRFVSVDVEAYERDTRVVTEIGLAVLDTDDIINIHPGKRGENWFPLIQAYHFRIKERSYIVNSEFVQGCPEAFDFGEMIPIKDIKKAVGKILGDNESEDRRPVIIVGHDIGQDLNYLLRIGYNPWCVPQIVDEVDTKTMFQRIQRSPNGRGLGMMCAELGIPGCHYHNAGNDAVYTLRAMITITIKRTVEGIEGKEEISTSVDEWSDGDMDDGGRPKRSSPPDGRDLRMYDGEKVTGMAP</sequence>
<evidence type="ECO:0000313" key="3">
    <source>
        <dbReference type="EMBL" id="TRX94514.1"/>
    </source>
</evidence>
<dbReference type="InterPro" id="IPR048519">
    <property type="entry name" value="Gfd2/YDR514C-like_C"/>
</dbReference>
<dbReference type="InterPro" id="IPR040151">
    <property type="entry name" value="Gfd2/YDR514C-like"/>
</dbReference>
<organism evidence="3 4">
    <name type="scientific">Xylaria flabelliformis</name>
    <dbReference type="NCBI Taxonomy" id="2512241"/>
    <lineage>
        <taxon>Eukaryota</taxon>
        <taxon>Fungi</taxon>
        <taxon>Dikarya</taxon>
        <taxon>Ascomycota</taxon>
        <taxon>Pezizomycotina</taxon>
        <taxon>Sordariomycetes</taxon>
        <taxon>Xylariomycetidae</taxon>
        <taxon>Xylariales</taxon>
        <taxon>Xylariaceae</taxon>
        <taxon>Xylaria</taxon>
    </lineage>
</organism>
<dbReference type="PANTHER" id="PTHR28083:SF1">
    <property type="entry name" value="GOOD FOR FULL DBP5 ACTIVITY PROTEIN 2"/>
    <property type="match status" value="1"/>
</dbReference>